<dbReference type="GO" id="GO:0008360">
    <property type="term" value="P:regulation of cell shape"/>
    <property type="evidence" value="ECO:0007669"/>
    <property type="project" value="UniProtKB-KW"/>
</dbReference>
<keyword evidence="6 7" id="KW-0961">Cell wall biogenesis/degradation</keyword>
<dbReference type="GO" id="GO:0071555">
    <property type="term" value="P:cell wall organization"/>
    <property type="evidence" value="ECO:0007669"/>
    <property type="project" value="UniProtKB-KW"/>
</dbReference>
<dbReference type="PROSITE" id="PS00924">
    <property type="entry name" value="ASP_GLU_RACEMASE_2"/>
    <property type="match status" value="1"/>
</dbReference>
<dbReference type="InterPro" id="IPR033134">
    <property type="entry name" value="Asp/Glu_racemase_AS_2"/>
</dbReference>
<dbReference type="Gene3D" id="3.40.50.1860">
    <property type="match status" value="2"/>
</dbReference>
<proteinExistence type="inferred from homology"/>
<feature type="binding site" evidence="7">
    <location>
        <begin position="10"/>
        <end position="11"/>
    </location>
    <ligand>
        <name>substrate</name>
    </ligand>
</feature>
<dbReference type="Pfam" id="PF01177">
    <property type="entry name" value="Asp_Glu_race"/>
    <property type="match status" value="1"/>
</dbReference>
<protein>
    <recommendedName>
        <fullName evidence="2 7">Glutamate racemase</fullName>
        <ecNumber evidence="2 7">5.1.1.3</ecNumber>
    </recommendedName>
</protein>
<dbReference type="PANTHER" id="PTHR21198">
    <property type="entry name" value="GLUTAMATE RACEMASE"/>
    <property type="match status" value="1"/>
</dbReference>
<dbReference type="InterPro" id="IPR018187">
    <property type="entry name" value="Asp/Glu_racemase_AS_1"/>
</dbReference>
<keyword evidence="5 7" id="KW-0413">Isomerase</keyword>
<dbReference type="EMBL" id="PXYT01000054">
    <property type="protein sequence ID" value="PSR25446.1"/>
    <property type="molecule type" value="Genomic_DNA"/>
</dbReference>
<evidence type="ECO:0000313" key="9">
    <source>
        <dbReference type="Proteomes" id="UP000242699"/>
    </source>
</evidence>
<evidence type="ECO:0000256" key="6">
    <source>
        <dbReference type="ARBA" id="ARBA00023316"/>
    </source>
</evidence>
<dbReference type="InterPro" id="IPR004391">
    <property type="entry name" value="Glu_race"/>
</dbReference>
<keyword evidence="4 7" id="KW-0573">Peptidoglycan synthesis</keyword>
<dbReference type="InterPro" id="IPR015942">
    <property type="entry name" value="Asp/Glu/hydantoin_racemase"/>
</dbReference>
<evidence type="ECO:0000256" key="2">
    <source>
        <dbReference type="ARBA" id="ARBA00013090"/>
    </source>
</evidence>
<feature type="binding site" evidence="7">
    <location>
        <begin position="42"/>
        <end position="43"/>
    </location>
    <ligand>
        <name>substrate</name>
    </ligand>
</feature>
<feature type="active site" description="Proton donor/acceptor" evidence="7">
    <location>
        <position position="73"/>
    </location>
</feature>
<dbReference type="FunFam" id="3.40.50.1860:FF:000001">
    <property type="entry name" value="Glutamate racemase"/>
    <property type="match status" value="1"/>
</dbReference>
<dbReference type="NCBIfam" id="TIGR00067">
    <property type="entry name" value="glut_race"/>
    <property type="match status" value="1"/>
</dbReference>
<dbReference type="Proteomes" id="UP000242699">
    <property type="component" value="Unassembled WGS sequence"/>
</dbReference>
<comment type="pathway">
    <text evidence="7">Cell wall biogenesis; peptidoglycan biosynthesis.</text>
</comment>
<evidence type="ECO:0000256" key="3">
    <source>
        <dbReference type="ARBA" id="ARBA00022960"/>
    </source>
</evidence>
<comment type="function">
    <text evidence="7">Provides the (R)-glutamate required for cell wall biosynthesis.</text>
</comment>
<feature type="active site" description="Proton donor/acceptor" evidence="7">
    <location>
        <position position="184"/>
    </location>
</feature>
<gene>
    <name evidence="7 8" type="primary">murI</name>
    <name evidence="8" type="ORF">C7B43_16775</name>
</gene>
<dbReference type="InterPro" id="IPR001920">
    <property type="entry name" value="Asp/Glu_race"/>
</dbReference>
<comment type="catalytic activity">
    <reaction evidence="1 7">
        <text>L-glutamate = D-glutamate</text>
        <dbReference type="Rhea" id="RHEA:12813"/>
        <dbReference type="ChEBI" id="CHEBI:29985"/>
        <dbReference type="ChEBI" id="CHEBI:29986"/>
        <dbReference type="EC" id="5.1.1.3"/>
    </reaction>
</comment>
<feature type="binding site" evidence="7">
    <location>
        <begin position="74"/>
        <end position="75"/>
    </location>
    <ligand>
        <name>substrate</name>
    </ligand>
</feature>
<evidence type="ECO:0000256" key="7">
    <source>
        <dbReference type="HAMAP-Rule" id="MF_00258"/>
    </source>
</evidence>
<evidence type="ECO:0000313" key="8">
    <source>
        <dbReference type="EMBL" id="PSR25446.1"/>
    </source>
</evidence>
<feature type="binding site" evidence="7">
    <location>
        <begin position="185"/>
        <end position="186"/>
    </location>
    <ligand>
        <name>substrate</name>
    </ligand>
</feature>
<dbReference type="PROSITE" id="PS00923">
    <property type="entry name" value="ASP_GLU_RACEMASE_1"/>
    <property type="match status" value="1"/>
</dbReference>
<evidence type="ECO:0000256" key="1">
    <source>
        <dbReference type="ARBA" id="ARBA00001602"/>
    </source>
</evidence>
<dbReference type="SUPFAM" id="SSF53681">
    <property type="entry name" value="Aspartate/glutamate racemase"/>
    <property type="match status" value="2"/>
</dbReference>
<dbReference type="GO" id="GO:0009252">
    <property type="term" value="P:peptidoglycan biosynthetic process"/>
    <property type="evidence" value="ECO:0007669"/>
    <property type="project" value="UniProtKB-UniRule"/>
</dbReference>
<evidence type="ECO:0000256" key="4">
    <source>
        <dbReference type="ARBA" id="ARBA00022984"/>
    </source>
</evidence>
<accession>A0A2T2WT77</accession>
<organism evidence="8 9">
    <name type="scientific">Sulfobacillus benefaciens</name>
    <dbReference type="NCBI Taxonomy" id="453960"/>
    <lineage>
        <taxon>Bacteria</taxon>
        <taxon>Bacillati</taxon>
        <taxon>Bacillota</taxon>
        <taxon>Clostridia</taxon>
        <taxon>Eubacteriales</taxon>
        <taxon>Clostridiales Family XVII. Incertae Sedis</taxon>
        <taxon>Sulfobacillus</taxon>
    </lineage>
</organism>
<evidence type="ECO:0000256" key="5">
    <source>
        <dbReference type="ARBA" id="ARBA00023235"/>
    </source>
</evidence>
<comment type="caution">
    <text evidence="8">The sequence shown here is derived from an EMBL/GenBank/DDBJ whole genome shotgun (WGS) entry which is preliminary data.</text>
</comment>
<comment type="similarity">
    <text evidence="7">Belongs to the aspartate/glutamate racemases family.</text>
</comment>
<dbReference type="EC" id="5.1.1.3" evidence="2 7"/>
<keyword evidence="3 7" id="KW-0133">Cell shape</keyword>
<dbReference type="GO" id="GO:0008881">
    <property type="term" value="F:glutamate racemase activity"/>
    <property type="evidence" value="ECO:0007669"/>
    <property type="project" value="UniProtKB-UniRule"/>
</dbReference>
<dbReference type="HAMAP" id="MF_00258">
    <property type="entry name" value="Glu_racemase"/>
    <property type="match status" value="1"/>
</dbReference>
<reference evidence="8 9" key="1">
    <citation type="journal article" date="2014" name="BMC Genomics">
        <title>Comparison of environmental and isolate Sulfobacillus genomes reveals diverse carbon, sulfur, nitrogen, and hydrogen metabolisms.</title>
        <authorList>
            <person name="Justice N.B."/>
            <person name="Norman A."/>
            <person name="Brown C.T."/>
            <person name="Singh A."/>
            <person name="Thomas B.C."/>
            <person name="Banfield J.F."/>
        </authorList>
    </citation>
    <scope>NUCLEOTIDE SEQUENCE [LARGE SCALE GENOMIC DNA]</scope>
    <source>
        <strain evidence="8">AMDSBA1</strain>
    </source>
</reference>
<dbReference type="AlphaFoldDB" id="A0A2T2WT77"/>
<dbReference type="UniPathway" id="UPA00219"/>
<name>A0A2T2WT77_9FIRM</name>
<sequence>MANRPIAIFDSGAGGLTVLRRAWALYPGEHLIYGADSCHFPYGSRSLDDVRTLFLRFLDFFKTQDVKAVIIACNTATAAALETAQARCDVPVIGVVYPGAEKAVKTTLNGRIGVLSTYATYESGIYRRAIRHYDQKAEVIQWPCPALVTMAELGQTETRQAQLAVRECLDRVFPHDVDTVVLGCTHFPHMERIFYEEVGDRAVIVDPGYETAKHLQEVLGPLSAQPGGSLKFYTTGIARDFNRVSSSLWPNAVIDANSLVWTTRGYEIRP</sequence>
<dbReference type="PANTHER" id="PTHR21198:SF2">
    <property type="entry name" value="GLUTAMATE RACEMASE"/>
    <property type="match status" value="1"/>
</dbReference>